<protein>
    <submittedName>
        <fullName evidence="1">Uncharacterized protein</fullName>
    </submittedName>
</protein>
<proteinExistence type="predicted"/>
<keyword evidence="2" id="KW-1185">Reference proteome</keyword>
<sequence>MSCQSTPAHYYYPLIAASSVPISTDYKYPSLQLHQCP</sequence>
<accession>A0ABN9B341</accession>
<dbReference type="Proteomes" id="UP001162483">
    <property type="component" value="Unassembled WGS sequence"/>
</dbReference>
<evidence type="ECO:0000313" key="2">
    <source>
        <dbReference type="Proteomes" id="UP001162483"/>
    </source>
</evidence>
<evidence type="ECO:0000313" key="1">
    <source>
        <dbReference type="EMBL" id="CAI9540895.1"/>
    </source>
</evidence>
<feature type="non-terminal residue" evidence="1">
    <location>
        <position position="37"/>
    </location>
</feature>
<reference evidence="1" key="1">
    <citation type="submission" date="2023-05" db="EMBL/GenBank/DDBJ databases">
        <authorList>
            <person name="Stuckert A."/>
        </authorList>
    </citation>
    <scope>NUCLEOTIDE SEQUENCE</scope>
</reference>
<comment type="caution">
    <text evidence="1">The sequence shown here is derived from an EMBL/GenBank/DDBJ whole genome shotgun (WGS) entry which is preliminary data.</text>
</comment>
<gene>
    <name evidence="1" type="ORF">SPARVUS_LOCUS1816573</name>
</gene>
<name>A0ABN9B341_9NEOB</name>
<dbReference type="EMBL" id="CATNWA010001684">
    <property type="protein sequence ID" value="CAI9540895.1"/>
    <property type="molecule type" value="Genomic_DNA"/>
</dbReference>
<organism evidence="1 2">
    <name type="scientific">Staurois parvus</name>
    <dbReference type="NCBI Taxonomy" id="386267"/>
    <lineage>
        <taxon>Eukaryota</taxon>
        <taxon>Metazoa</taxon>
        <taxon>Chordata</taxon>
        <taxon>Craniata</taxon>
        <taxon>Vertebrata</taxon>
        <taxon>Euteleostomi</taxon>
        <taxon>Amphibia</taxon>
        <taxon>Batrachia</taxon>
        <taxon>Anura</taxon>
        <taxon>Neobatrachia</taxon>
        <taxon>Ranoidea</taxon>
        <taxon>Ranidae</taxon>
        <taxon>Staurois</taxon>
    </lineage>
</organism>